<reference evidence="2" key="1">
    <citation type="journal article" date="2015" name="Nature">
        <title>Complex archaea that bridge the gap between prokaryotes and eukaryotes.</title>
        <authorList>
            <person name="Spang A."/>
            <person name="Saw J.H."/>
            <person name="Jorgensen S.L."/>
            <person name="Zaremba-Niedzwiedzka K."/>
            <person name="Martijn J."/>
            <person name="Lind A.E."/>
            <person name="van Eijk R."/>
            <person name="Schleper C."/>
            <person name="Guy L."/>
            <person name="Ettema T.J."/>
        </authorList>
    </citation>
    <scope>NUCLEOTIDE SEQUENCE</scope>
</reference>
<feature type="non-terminal residue" evidence="2">
    <location>
        <position position="1"/>
    </location>
</feature>
<dbReference type="Pfam" id="PF03796">
    <property type="entry name" value="DnaB_C"/>
    <property type="match status" value="1"/>
</dbReference>
<accession>A0A0F9AUY1</accession>
<evidence type="ECO:0000313" key="2">
    <source>
        <dbReference type="EMBL" id="KKK76011.1"/>
    </source>
</evidence>
<dbReference type="SUPFAM" id="SSF52540">
    <property type="entry name" value="P-loop containing nucleoside triphosphate hydrolases"/>
    <property type="match status" value="1"/>
</dbReference>
<organism evidence="2">
    <name type="scientific">marine sediment metagenome</name>
    <dbReference type="NCBI Taxonomy" id="412755"/>
    <lineage>
        <taxon>unclassified sequences</taxon>
        <taxon>metagenomes</taxon>
        <taxon>ecological metagenomes</taxon>
    </lineage>
</organism>
<dbReference type="PANTHER" id="PTHR30153:SF2">
    <property type="entry name" value="REPLICATIVE DNA HELICASE"/>
    <property type="match status" value="1"/>
</dbReference>
<dbReference type="PANTHER" id="PTHR30153">
    <property type="entry name" value="REPLICATIVE DNA HELICASE DNAB"/>
    <property type="match status" value="1"/>
</dbReference>
<dbReference type="AlphaFoldDB" id="A0A0F9AUY1"/>
<dbReference type="GO" id="GO:0005829">
    <property type="term" value="C:cytosol"/>
    <property type="evidence" value="ECO:0007669"/>
    <property type="project" value="TreeGrafter"/>
</dbReference>
<dbReference type="GO" id="GO:0003678">
    <property type="term" value="F:DNA helicase activity"/>
    <property type="evidence" value="ECO:0007669"/>
    <property type="project" value="InterPro"/>
</dbReference>
<comment type="caution">
    <text evidence="2">The sequence shown here is derived from an EMBL/GenBank/DDBJ whole genome shotgun (WGS) entry which is preliminary data.</text>
</comment>
<feature type="domain" description="SF4 helicase" evidence="1">
    <location>
        <begin position="25"/>
        <end position="228"/>
    </location>
</feature>
<dbReference type="Gene3D" id="3.40.50.300">
    <property type="entry name" value="P-loop containing nucleotide triphosphate hydrolases"/>
    <property type="match status" value="1"/>
</dbReference>
<protein>
    <recommendedName>
        <fullName evidence="1">SF4 helicase domain-containing protein</fullName>
    </recommendedName>
</protein>
<name>A0A0F9AUY1_9ZZZZ</name>
<dbReference type="InterPro" id="IPR027417">
    <property type="entry name" value="P-loop_NTPase"/>
</dbReference>
<dbReference type="GO" id="GO:0006260">
    <property type="term" value="P:DNA replication"/>
    <property type="evidence" value="ECO:0007669"/>
    <property type="project" value="InterPro"/>
</dbReference>
<dbReference type="PROSITE" id="PS51199">
    <property type="entry name" value="SF4_HELICASE"/>
    <property type="match status" value="1"/>
</dbReference>
<sequence>AVTVSLNRNMGTDYFKDPEGRLRRMDEEGKKIPTLWKQVDTILYGGLERGQLIIFSANSGGGKSVALANLGLNFLEQDLNVVYFSFELSQDLISQRFDAMVSEISTAVWKYNKEAIAQAVLTAGDNNGHFLIRYMPSGTTPNELRSYLKEYELIYKRSPDLIIIDYLDVMEPNQRVSADNVFEKDKRVSEQIRDIGYDYQAVVASASQQNRGAVDQTHINQSHVAGGLSKVNTADVWIAILANKAQRAANECAFQFLKTRSSEGEGEVVYMQWTKNIRIKDHVDKKGIPFKKNNEKQWLEKETEAGPKQNLIDLIDT</sequence>
<evidence type="ECO:0000259" key="1">
    <source>
        <dbReference type="PROSITE" id="PS51199"/>
    </source>
</evidence>
<dbReference type="GO" id="GO:0005524">
    <property type="term" value="F:ATP binding"/>
    <property type="evidence" value="ECO:0007669"/>
    <property type="project" value="InterPro"/>
</dbReference>
<dbReference type="EMBL" id="LAZR01055600">
    <property type="protein sequence ID" value="KKK76011.1"/>
    <property type="molecule type" value="Genomic_DNA"/>
</dbReference>
<dbReference type="InterPro" id="IPR007694">
    <property type="entry name" value="DNA_helicase_DnaB-like_C"/>
</dbReference>
<proteinExistence type="predicted"/>
<gene>
    <name evidence="2" type="ORF">LCGC14_2867970</name>
</gene>